<evidence type="ECO:0008006" key="3">
    <source>
        <dbReference type="Google" id="ProtNLM"/>
    </source>
</evidence>
<dbReference type="RefSeq" id="WP_279529543.1">
    <property type="nucleotide sequence ID" value="NZ_CP122312.1"/>
</dbReference>
<proteinExistence type="predicted"/>
<evidence type="ECO:0000313" key="1">
    <source>
        <dbReference type="EMBL" id="MFC7199614.1"/>
    </source>
</evidence>
<comment type="caution">
    <text evidence="1">The sequence shown here is derived from an EMBL/GenBank/DDBJ whole genome shotgun (WGS) entry which is preliminary data.</text>
</comment>
<keyword evidence="2" id="KW-1185">Reference proteome</keyword>
<accession>A0ABD5Z331</accession>
<organism evidence="1 2">
    <name type="scientific">Halospeciosus flavus</name>
    <dbReference type="NCBI Taxonomy" id="3032283"/>
    <lineage>
        <taxon>Archaea</taxon>
        <taxon>Methanobacteriati</taxon>
        <taxon>Methanobacteriota</taxon>
        <taxon>Stenosarchaea group</taxon>
        <taxon>Halobacteria</taxon>
        <taxon>Halobacteriales</taxon>
        <taxon>Halobacteriaceae</taxon>
        <taxon>Halospeciosus</taxon>
    </lineage>
</organism>
<dbReference type="AlphaFoldDB" id="A0ABD5Z331"/>
<dbReference type="Proteomes" id="UP001596447">
    <property type="component" value="Unassembled WGS sequence"/>
</dbReference>
<sequence>MAFKQSGPGALERIDEFDGDGHAGIGWLAHPEETMRRASHALAVDGEVWVVDPVDVPDLDALLAEFGDVAGVVCLLDRHERDSAQVAGRHDVPVYAPPFVDRSFEGVQVERFAGELADTGLHLVQAVDLPGWREGALYAPDETLVVADALGTADYFTVGAERLGVHPMLRPLPPSNLAGLGPERVLVGHGTGVMADGEEALRVALGGARKNLPRAWWNALRETVG</sequence>
<dbReference type="Gene3D" id="3.60.15.10">
    <property type="entry name" value="Ribonuclease Z/Hydroxyacylglutathione hydrolase-like"/>
    <property type="match status" value="1"/>
</dbReference>
<dbReference type="SUPFAM" id="SSF56281">
    <property type="entry name" value="Metallo-hydrolase/oxidoreductase"/>
    <property type="match status" value="1"/>
</dbReference>
<name>A0ABD5Z331_9EURY</name>
<evidence type="ECO:0000313" key="2">
    <source>
        <dbReference type="Proteomes" id="UP001596447"/>
    </source>
</evidence>
<protein>
    <recommendedName>
        <fullName evidence="3">Glyoxylase, beta-lactamase superfamily II</fullName>
    </recommendedName>
</protein>
<dbReference type="InterPro" id="IPR036866">
    <property type="entry name" value="RibonucZ/Hydroxyglut_hydro"/>
</dbReference>
<reference evidence="1 2" key="1">
    <citation type="journal article" date="2019" name="Int. J. Syst. Evol. Microbiol.">
        <title>The Global Catalogue of Microorganisms (GCM) 10K type strain sequencing project: providing services to taxonomists for standard genome sequencing and annotation.</title>
        <authorList>
            <consortium name="The Broad Institute Genomics Platform"/>
            <consortium name="The Broad Institute Genome Sequencing Center for Infectious Disease"/>
            <person name="Wu L."/>
            <person name="Ma J."/>
        </authorList>
    </citation>
    <scope>NUCLEOTIDE SEQUENCE [LARGE SCALE GENOMIC DNA]</scope>
    <source>
        <strain evidence="1 2">XZGYJ-43</strain>
    </source>
</reference>
<dbReference type="EMBL" id="JBHTAR010000011">
    <property type="protein sequence ID" value="MFC7199614.1"/>
    <property type="molecule type" value="Genomic_DNA"/>
</dbReference>
<gene>
    <name evidence="1" type="ORF">ACFQJ9_09350</name>
</gene>